<dbReference type="InterPro" id="IPR019422">
    <property type="entry name" value="7TM_GPCR_serpentine_rcpt_Srh"/>
</dbReference>
<comment type="caution">
    <text evidence="2">The sequence shown here is derived from an EMBL/GenBank/DDBJ whole genome shotgun (WGS) entry which is preliminary data.</text>
</comment>
<dbReference type="EMBL" id="CANHGI010000005">
    <property type="protein sequence ID" value="CAI5450720.1"/>
    <property type="molecule type" value="Genomic_DNA"/>
</dbReference>
<evidence type="ECO:0000256" key="1">
    <source>
        <dbReference type="SAM" id="Phobius"/>
    </source>
</evidence>
<evidence type="ECO:0000313" key="3">
    <source>
        <dbReference type="Proteomes" id="UP001152747"/>
    </source>
</evidence>
<dbReference type="AlphaFoldDB" id="A0A9P1IT06"/>
<reference evidence="2" key="1">
    <citation type="submission" date="2022-11" db="EMBL/GenBank/DDBJ databases">
        <authorList>
            <person name="Kikuchi T."/>
        </authorList>
    </citation>
    <scope>NUCLEOTIDE SEQUENCE</scope>
    <source>
        <strain evidence="2">PS1010</strain>
    </source>
</reference>
<dbReference type="Pfam" id="PF10318">
    <property type="entry name" value="7TM_GPCR_Srh"/>
    <property type="match status" value="1"/>
</dbReference>
<evidence type="ECO:0000313" key="2">
    <source>
        <dbReference type="EMBL" id="CAI5450720.1"/>
    </source>
</evidence>
<organism evidence="2 3">
    <name type="scientific">Caenorhabditis angaria</name>
    <dbReference type="NCBI Taxonomy" id="860376"/>
    <lineage>
        <taxon>Eukaryota</taxon>
        <taxon>Metazoa</taxon>
        <taxon>Ecdysozoa</taxon>
        <taxon>Nematoda</taxon>
        <taxon>Chromadorea</taxon>
        <taxon>Rhabditida</taxon>
        <taxon>Rhabditina</taxon>
        <taxon>Rhabditomorpha</taxon>
        <taxon>Rhabditoidea</taxon>
        <taxon>Rhabditidae</taxon>
        <taxon>Peloderinae</taxon>
        <taxon>Caenorhabditis</taxon>
    </lineage>
</organism>
<feature type="transmembrane region" description="Helical" evidence="1">
    <location>
        <begin position="124"/>
        <end position="149"/>
    </location>
</feature>
<protein>
    <submittedName>
        <fullName evidence="2">Uncharacterized protein</fullName>
    </submittedName>
</protein>
<dbReference type="Proteomes" id="UP001152747">
    <property type="component" value="Unassembled WGS sequence"/>
</dbReference>
<sequence length="231" mass="26638">MECLVSLIPRKVYLISKSLNYFYTLTQFLVFFSYIYSYQDFRNQMDLKIRIDKNNGPLPNFIFCENCLVFNLDSSKSIIFALTATFSTLIAAIAIVLMALASYHALSSNTTMFSKSTMIIQKSFLQSLFIQLSVHIIFLALPIILFFSAFLLKLSMENWQIFIHFLTICFFHHGSFSTIAMLSTNKQLRRNLSQIIRKIGQRSKLASKNESKVNTASFVFQQMNRKNTTTS</sequence>
<keyword evidence="1" id="KW-1133">Transmembrane helix</keyword>
<feature type="transmembrane region" description="Helical" evidence="1">
    <location>
        <begin position="21"/>
        <end position="38"/>
    </location>
</feature>
<keyword evidence="1" id="KW-0472">Membrane</keyword>
<name>A0A9P1IT06_9PELO</name>
<gene>
    <name evidence="2" type="ORF">CAMP_LOCUS13357</name>
</gene>
<feature type="transmembrane region" description="Helical" evidence="1">
    <location>
        <begin position="161"/>
        <end position="182"/>
    </location>
</feature>
<feature type="transmembrane region" description="Helical" evidence="1">
    <location>
        <begin position="78"/>
        <end position="103"/>
    </location>
</feature>
<keyword evidence="3" id="KW-1185">Reference proteome</keyword>
<accession>A0A9P1IT06</accession>
<keyword evidence="1" id="KW-0812">Transmembrane</keyword>
<dbReference type="PANTHER" id="PTHR47405">
    <property type="entry name" value="SERPENTINE RECEPTOR, CLASS H-RELATED"/>
    <property type="match status" value="1"/>
</dbReference>
<proteinExistence type="predicted"/>